<dbReference type="Gene3D" id="2.60.120.260">
    <property type="entry name" value="Galactose-binding domain-like"/>
    <property type="match status" value="2"/>
</dbReference>
<dbReference type="GO" id="GO:0005509">
    <property type="term" value="F:calcium ion binding"/>
    <property type="evidence" value="ECO:0007669"/>
    <property type="project" value="InterPro"/>
</dbReference>
<organism evidence="3 5">
    <name type="scientific">Chryseobacterium muglaense</name>
    <dbReference type="NCBI Taxonomy" id="2893752"/>
    <lineage>
        <taxon>Bacteria</taxon>
        <taxon>Pseudomonadati</taxon>
        <taxon>Bacteroidota</taxon>
        <taxon>Flavobacteriia</taxon>
        <taxon>Flavobacteriales</taxon>
        <taxon>Weeksellaceae</taxon>
        <taxon>Chryseobacterium group</taxon>
        <taxon>Chryseobacterium</taxon>
    </lineage>
</organism>
<evidence type="ECO:0000313" key="2">
    <source>
        <dbReference type="EMBL" id="MBD3903040.1"/>
    </source>
</evidence>
<dbReference type="Proteomes" id="UP001107960">
    <property type="component" value="Unassembled WGS sequence"/>
</dbReference>
<dbReference type="PANTHER" id="PTHR10199:SF110">
    <property type="entry name" value="TSP C-TERMINAL DOMAIN-CONTAINING PROTEIN"/>
    <property type="match status" value="1"/>
</dbReference>
<feature type="chain" id="PRO_5040443192" description="Gliding motility-associated C-terminal domain-containing protein" evidence="1">
    <location>
        <begin position="28"/>
        <end position="2272"/>
    </location>
</feature>
<protein>
    <recommendedName>
        <fullName evidence="6">Gliding motility-associated C-terminal domain-containing protein</fullName>
    </recommendedName>
</protein>
<keyword evidence="4" id="KW-1185">Reference proteome</keyword>
<sequence>MKNKNFIGRLRCLLFLMALASFNYLSAQTGPNDDFDGDGIINSIDIDDDNDGVPDAVESPNCFYSASEWNKGIKPTTNGVVVSSALPTTTGNFSQLLDNVPGTTAVTFTAGQAIQNANVYLFTFAQPVRLDALYLKFNTASQFANTTKIQGSNTNNGSDWVDLSTAISQVPGDNVTANGLVEVTTSIKYPVTLNTSTAYKYIRITGVAASNIAAQNSSEVYFDFNVANYVASYYPKATCTDANIDGDGILPHFDLDSDGDGCSDAYEAGATTNLATNYKFTGAVGVNGLDNTLETLDNGIVNYTSTYYVYAQNTAMQICKDTDGDGILDINDIDDDNDGVLDTLEQVLESCSGVFTTGSRVIWNSPFTNSNTTATGNATINGTPISVTATTTKVFQGLKDDHWHFGSGTYVGCPDVTTVISNSVLNIQNNDYTVTYTFSRPVRNPSLSFSSFNGTAVLFPHPVYVSGLQGTVSGVSSDTYITSFPATENTVAVIYNGVFNSISFRVAGSDAQGSVLLNVPYVLDAGALTYTLTSGSPFGYLDIDTDGDGIVNRLDLDSDGDGCPDAREAGVSGNAGASASMSASGGSIYTGGIPSGTVNAYVGNGTPSQYGANGFFNGIETSLESGIYNGTSTYATFALTSLFNLCTDTDGDGVVNFIDIDDDNDGVVDAVESPACFYTANEWNTGAKPIYGVAISSALTTTTSNFNQLIDGVSGTTAVAFSASPTQAIQNTNVYLFNFIQPVRLDALYLQFNTATQFAGTTKIQGSNTNNGSDWVDLSAAITQTAGTNVTANGGVSLTTSIKYPVTLNTTTAYKYIRITGVAASNIAAQNASEVYFDFNNTAYVASSYPKAITCNNDSDNDTIPNHLDLDSDGDGCPDAREAGVSVNPGAAGVMSTSGGAIYTGGIPSGTANAYVGDGTPAQYGSNGLFNDIEIGENGVYNSTYTYQFANSNILNACLDTDGDGVGDLIDLDDDNDGVLDILEQNCPNGSKTGVIVTKPAAITYTFSGSQTLANLVDGVDSNTLVMYNPTPPAALSNAEWFRVEFPTARILSSWEVGHYVGQTLFSTTSTYKVQGSNDASIWTDLTGTLTYSRTQNGQSTQANNSNVANFSSNVTAYKYYRYFGVSGSVGTGWATEFYFTDGGCIDIDTDTDGIPNRLDLDSDGDGCPDALEAGVSVNAGAFTSMSASGGSIYTGGIPSGTANAYVGNGTPSQYGANGFFNGIETAVDNGVYNGSYTYSLYALSLAQNVCIDTDGDNVPDVFDLDDDNDGVLDVVECPTIFSNMATGGGFSVDAAALPDWYMGLTSTSLPIAEPFTPSAIPISSTGSVSNYGIGGGLQVNSPLTGGLFDILGGINTATGVQYALHENGPLRPMVNKLSSPLVAGVPYGYAFDLGQRSTANSTNKYIVLLYNADTQRPEKIIESGTIGSLPGAANSPSYKNFTGVFTPASSGNYYLLFYPSIDGGAADDFVIDRVAFAGAGAGACDTDNDGIPNYLDLDSDGDGCPDTKEAILYNHITEASMPGTVQNGSGGVVTSTTPNVANAMVPGPYGNNGFADALQSASNPNAYKYVYSYLFVATDPNVSTCSNKFLYDIDSDDDGIPDAVESPTCFYTEAQAMDITGGVTSDFGWTTANPLTNTYDDNTASFGTISALTATSIQNKALVTFNLPVIDATFVNSITLNVSSSFGTGKWKLQGLDMMTNTWMDLSASAGQALPAGNIVFSNTLQNNTRYYSYRILGVDNVNITNAARLNEFTIQYKNYNASYHRTKMGCNSDADGDGVPNYLDRDSDGDGCPDALEAGISKSLLVPGDFFNIGGVVSGDYVTVGGNYGDNGLGDSVETAPDSGIVNYASTYSQYATNKTLNFCTDTDGDGVPDMIDIDDDNDGVLDVTECAYPATPTTNAADVTNRFAVWSNTGNAQGTNSVPAYLASVGAWTAGNGLTATVNAGNFINISNVNGNSIGDAFGSNEYIEYPFATTADNYNWLYYVRTSANDATNYHWAMLISDDNFVTYDILNIDIPRTTSGNVVNDINDYQLKPSTSYKVRTYFWGAPTLTFDDLTMFGYSECDTDTDGVPNRLDLDSDGDGCPDAKESGVSINSGASGSMSASGGSIYTGGIASGTAEAYVGNGTPSQYGANGFFNSIENNDNPSAAYLGTYTYANAINAAISACFCYKPAIIAGTVLDTKQGITSLQRAGTDNNNWPMVRKGAWTALESKTKGFVPNRLTAQQITDIPAANLREGMMVYHIGLDCLYINTNGTPTGWKCFNTQACP</sequence>
<dbReference type="EMBL" id="JAJJML010000001">
    <property type="protein sequence ID" value="MCC9035872.1"/>
    <property type="molecule type" value="Genomic_DNA"/>
</dbReference>
<dbReference type="PANTHER" id="PTHR10199">
    <property type="entry name" value="THROMBOSPONDIN"/>
    <property type="match status" value="1"/>
</dbReference>
<accession>A0A9Q3YUI5</accession>
<evidence type="ECO:0000256" key="1">
    <source>
        <dbReference type="SAM" id="SignalP"/>
    </source>
</evidence>
<feature type="signal peptide" evidence="1">
    <location>
        <begin position="1"/>
        <end position="27"/>
    </location>
</feature>
<dbReference type="InterPro" id="IPR028974">
    <property type="entry name" value="TSP_type-3_rpt"/>
</dbReference>
<evidence type="ECO:0008006" key="6">
    <source>
        <dbReference type="Google" id="ProtNLM"/>
    </source>
</evidence>
<comment type="caution">
    <text evidence="3">The sequence shown here is derived from an EMBL/GenBank/DDBJ whole genome shotgun (WGS) entry which is preliminary data.</text>
</comment>
<dbReference type="RefSeq" id="WP_191177699.1">
    <property type="nucleotide sequence ID" value="NZ_JACXXP010000001.1"/>
</dbReference>
<evidence type="ECO:0000313" key="5">
    <source>
        <dbReference type="Proteomes" id="UP001107960"/>
    </source>
</evidence>
<keyword evidence="1" id="KW-0732">Signal</keyword>
<dbReference type="SUPFAM" id="SSF103647">
    <property type="entry name" value="TSP type-3 repeat"/>
    <property type="match status" value="4"/>
</dbReference>
<dbReference type="Proteomes" id="UP000603715">
    <property type="component" value="Unassembled WGS sequence"/>
</dbReference>
<evidence type="ECO:0000313" key="4">
    <source>
        <dbReference type="Proteomes" id="UP000603715"/>
    </source>
</evidence>
<gene>
    <name evidence="2" type="ORF">IEW27_00330</name>
    <name evidence="3" type="ORF">LNP80_16760</name>
</gene>
<dbReference type="Gene3D" id="4.10.1080.10">
    <property type="entry name" value="TSP type-3 repeat"/>
    <property type="match status" value="2"/>
</dbReference>
<reference evidence="3" key="1">
    <citation type="submission" date="2021-11" db="EMBL/GenBank/DDBJ databases">
        <title>Description of novel Chryseobacterium species.</title>
        <authorList>
            <person name="Saticioglu I.B."/>
            <person name="Ay H."/>
            <person name="Altun S."/>
            <person name="Duman M."/>
        </authorList>
    </citation>
    <scope>NUCLEOTIDE SEQUENCE</scope>
    <source>
        <strain evidence="3">C-39</strain>
    </source>
</reference>
<evidence type="ECO:0000313" key="3">
    <source>
        <dbReference type="EMBL" id="MCC9035872.1"/>
    </source>
</evidence>
<reference evidence="2" key="3">
    <citation type="submission" date="2024-05" db="EMBL/GenBank/DDBJ databases">
        <title>Description of novel Chryseobacterium sp. strain C-2.</title>
        <authorList>
            <person name="Saticioglu I.B."/>
        </authorList>
    </citation>
    <scope>NUCLEOTIDE SEQUENCE</scope>
    <source>
        <strain evidence="2">C-2</strain>
    </source>
</reference>
<name>A0A9Q3YUI5_9FLAO</name>
<dbReference type="EMBL" id="JACXXP010000001">
    <property type="protein sequence ID" value="MBD3903040.1"/>
    <property type="molecule type" value="Genomic_DNA"/>
</dbReference>
<proteinExistence type="predicted"/>
<reference evidence="4" key="2">
    <citation type="submission" date="2023-07" db="EMBL/GenBank/DDBJ databases">
        <title>Description of novel Chryseobacterium sp. strain C-2.</title>
        <authorList>
            <person name="Saticioglu I.B."/>
        </authorList>
    </citation>
    <scope>NUCLEOTIDE SEQUENCE [LARGE SCALE GENOMIC DNA]</scope>
    <source>
        <strain evidence="4">C-2</strain>
    </source>
</reference>